<name>A0ABM1ETQ1_PRICU</name>
<feature type="region of interest" description="Disordered" evidence="2">
    <location>
        <begin position="758"/>
        <end position="822"/>
    </location>
</feature>
<feature type="compositionally biased region" description="Basic and acidic residues" evidence="2">
    <location>
        <begin position="187"/>
        <end position="220"/>
    </location>
</feature>
<feature type="compositionally biased region" description="Acidic residues" evidence="2">
    <location>
        <begin position="764"/>
        <end position="775"/>
    </location>
</feature>
<dbReference type="Proteomes" id="UP000695022">
    <property type="component" value="Unplaced"/>
</dbReference>
<feature type="compositionally biased region" description="Basic and acidic residues" evidence="2">
    <location>
        <begin position="810"/>
        <end position="822"/>
    </location>
</feature>
<feature type="compositionally biased region" description="Gly residues" evidence="2">
    <location>
        <begin position="613"/>
        <end position="623"/>
    </location>
</feature>
<gene>
    <name evidence="4" type="primary">LOC106815604</name>
</gene>
<proteinExistence type="predicted"/>
<organism evidence="3 4">
    <name type="scientific">Priapulus caudatus</name>
    <name type="common">Priapulid worm</name>
    <dbReference type="NCBI Taxonomy" id="37621"/>
    <lineage>
        <taxon>Eukaryota</taxon>
        <taxon>Metazoa</taxon>
        <taxon>Ecdysozoa</taxon>
        <taxon>Scalidophora</taxon>
        <taxon>Priapulida</taxon>
        <taxon>Priapulimorpha</taxon>
        <taxon>Priapulimorphida</taxon>
        <taxon>Priapulidae</taxon>
        <taxon>Priapulus</taxon>
    </lineage>
</organism>
<accession>A0ABM1ETQ1</accession>
<feature type="compositionally biased region" description="Low complexity" evidence="2">
    <location>
        <begin position="291"/>
        <end position="311"/>
    </location>
</feature>
<evidence type="ECO:0000313" key="3">
    <source>
        <dbReference type="Proteomes" id="UP000695022"/>
    </source>
</evidence>
<feature type="compositionally biased region" description="Basic and acidic residues" evidence="2">
    <location>
        <begin position="545"/>
        <end position="558"/>
    </location>
</feature>
<evidence type="ECO:0000256" key="1">
    <source>
        <dbReference type="SAM" id="Coils"/>
    </source>
</evidence>
<feature type="compositionally biased region" description="Basic and acidic residues" evidence="2">
    <location>
        <begin position="664"/>
        <end position="674"/>
    </location>
</feature>
<sequence>MASSSGSYRASRHAHVSCPVMCSSVCVCAAAPVKPVPVSAASGEPYYDPLRVDGGPPLPGAVTAGLDAFMENMRQEYIQILYHMRSPQYRIQVKTALDREKENQKKLQLQAMALEKQVGGLTQESTNLLKVRLAELGIVACTPADLLAKAKEIVAKHKDLQQEASKLQTTINGLELDNQKLLQQRQQQDDMAPRQQEKQQQQAREKEKVKEKGKEKEKGKRNGQLNGVCPPPALDTTTQEFIAKEMTSVMEYRKKLFAKVGRLESEVMLLEKTTQENSEKASASNRKLGKSSSSSPPSSSSSSVSFPSPAAAAADQLTTVAMFATSEKELSVDQRHELYRMSVSTPLTFPLPLPLPLPYAMGFPFVKTEPRSPRGRSPKRERERETREREREKEENLNAFEQRVKSIIMHTLNEPAPAPPGGRRATREKSQRKGSTSSVGSSCSDPTSLPDPLPLPIPTQQQHQQRALPMFATPFAADARSLLQACDTPPPASVAPAMRLESVSPAATDRDVHESASLPAATASAYAMKPDYTKSSPAKLALKRHLSEEASSGRREGATGRGCRGVATATDLEPGEIVRAPPAGGSLTAAKERRLSDASSCSDPEVRVKVTGSGRGGADGGSPAGEAESERHGGAAATRYNGVMKGTPVVQLLRLGSGGAPSQRKPEGDDDRKERSPKRRRGGKSPSRGGGGGGGGEGKSPKRQTTAEAVATMMDNATRPLAITAISSPDSPPILLSPAEHAAPPAAVVVAAVSAGDCVKKEKEEEEEEEEEEDATCVSNAGAESSRDASDCSDRPGTAVSSSRQAADCGGEREGQTGRLSD</sequence>
<feature type="region of interest" description="Disordered" evidence="2">
    <location>
        <begin position="522"/>
        <end position="715"/>
    </location>
</feature>
<protein>
    <submittedName>
        <fullName evidence="4">Splicing factor, arginine/serine-rich 19-like</fullName>
    </submittedName>
</protein>
<keyword evidence="1" id="KW-0175">Coiled coil</keyword>
<feature type="compositionally biased region" description="Low complexity" evidence="2">
    <location>
        <begin position="433"/>
        <end position="448"/>
    </location>
</feature>
<evidence type="ECO:0000313" key="4">
    <source>
        <dbReference type="RefSeq" id="XP_014675572.1"/>
    </source>
</evidence>
<feature type="region of interest" description="Disordered" evidence="2">
    <location>
        <begin position="183"/>
        <end position="234"/>
    </location>
</feature>
<reference evidence="4" key="1">
    <citation type="submission" date="2025-08" db="UniProtKB">
        <authorList>
            <consortium name="RefSeq"/>
        </authorList>
    </citation>
    <scope>IDENTIFICATION</scope>
</reference>
<evidence type="ECO:0000256" key="2">
    <source>
        <dbReference type="SAM" id="MobiDB-lite"/>
    </source>
</evidence>
<dbReference type="GeneID" id="106815604"/>
<dbReference type="CDD" id="cd20902">
    <property type="entry name" value="CC_DOT1L"/>
    <property type="match status" value="1"/>
</dbReference>
<feature type="coiled-coil region" evidence="1">
    <location>
        <begin position="97"/>
        <end position="124"/>
    </location>
</feature>
<keyword evidence="3" id="KW-1185">Reference proteome</keyword>
<feature type="compositionally biased region" description="Basic and acidic residues" evidence="2">
    <location>
        <begin position="785"/>
        <end position="794"/>
    </location>
</feature>
<dbReference type="RefSeq" id="XP_014675572.1">
    <property type="nucleotide sequence ID" value="XM_014820086.1"/>
</dbReference>
<feature type="compositionally biased region" description="Gly residues" evidence="2">
    <location>
        <begin position="688"/>
        <end position="698"/>
    </location>
</feature>
<feature type="region of interest" description="Disordered" evidence="2">
    <location>
        <begin position="366"/>
        <end position="464"/>
    </location>
</feature>
<feature type="compositionally biased region" description="Basic and acidic residues" evidence="2">
    <location>
        <begin position="368"/>
        <end position="396"/>
    </location>
</feature>
<feature type="region of interest" description="Disordered" evidence="2">
    <location>
        <begin position="273"/>
        <end position="311"/>
    </location>
</feature>